<name>A0ACB8QJD8_9AGAM</name>
<dbReference type="EMBL" id="MU273568">
    <property type="protein sequence ID" value="KAI0031762.1"/>
    <property type="molecule type" value="Genomic_DNA"/>
</dbReference>
<protein>
    <submittedName>
        <fullName evidence="1">Uncharacterized protein</fullName>
    </submittedName>
</protein>
<accession>A0ACB8QJD8</accession>
<feature type="non-terminal residue" evidence="1">
    <location>
        <position position="1"/>
    </location>
</feature>
<keyword evidence="2" id="KW-1185">Reference proteome</keyword>
<organism evidence="1 2">
    <name type="scientific">Vararia minispora EC-137</name>
    <dbReference type="NCBI Taxonomy" id="1314806"/>
    <lineage>
        <taxon>Eukaryota</taxon>
        <taxon>Fungi</taxon>
        <taxon>Dikarya</taxon>
        <taxon>Basidiomycota</taxon>
        <taxon>Agaricomycotina</taxon>
        <taxon>Agaricomycetes</taxon>
        <taxon>Russulales</taxon>
        <taxon>Lachnocladiaceae</taxon>
        <taxon>Vararia</taxon>
    </lineage>
</organism>
<reference evidence="1" key="2">
    <citation type="journal article" date="2022" name="New Phytol.">
        <title>Evolutionary transition to the ectomycorrhizal habit in the genomes of a hyperdiverse lineage of mushroom-forming fungi.</title>
        <authorList>
            <person name="Looney B."/>
            <person name="Miyauchi S."/>
            <person name="Morin E."/>
            <person name="Drula E."/>
            <person name="Courty P.E."/>
            <person name="Kohler A."/>
            <person name="Kuo A."/>
            <person name="LaButti K."/>
            <person name="Pangilinan J."/>
            <person name="Lipzen A."/>
            <person name="Riley R."/>
            <person name="Andreopoulos W."/>
            <person name="He G."/>
            <person name="Johnson J."/>
            <person name="Nolan M."/>
            <person name="Tritt A."/>
            <person name="Barry K.W."/>
            <person name="Grigoriev I.V."/>
            <person name="Nagy L.G."/>
            <person name="Hibbett D."/>
            <person name="Henrissat B."/>
            <person name="Matheny P.B."/>
            <person name="Labbe J."/>
            <person name="Martin F.M."/>
        </authorList>
    </citation>
    <scope>NUCLEOTIDE SEQUENCE</scope>
    <source>
        <strain evidence="1">EC-137</strain>
    </source>
</reference>
<evidence type="ECO:0000313" key="2">
    <source>
        <dbReference type="Proteomes" id="UP000814128"/>
    </source>
</evidence>
<evidence type="ECO:0000313" key="1">
    <source>
        <dbReference type="EMBL" id="KAI0031762.1"/>
    </source>
</evidence>
<comment type="caution">
    <text evidence="1">The sequence shown here is derived from an EMBL/GenBank/DDBJ whole genome shotgun (WGS) entry which is preliminary data.</text>
</comment>
<feature type="non-terminal residue" evidence="1">
    <location>
        <position position="264"/>
    </location>
</feature>
<proteinExistence type="predicted"/>
<dbReference type="Proteomes" id="UP000814128">
    <property type="component" value="Unassembled WGS sequence"/>
</dbReference>
<reference evidence="1" key="1">
    <citation type="submission" date="2021-02" db="EMBL/GenBank/DDBJ databases">
        <authorList>
            <consortium name="DOE Joint Genome Institute"/>
            <person name="Ahrendt S."/>
            <person name="Looney B.P."/>
            <person name="Miyauchi S."/>
            <person name="Morin E."/>
            <person name="Drula E."/>
            <person name="Courty P.E."/>
            <person name="Chicoki N."/>
            <person name="Fauchery L."/>
            <person name="Kohler A."/>
            <person name="Kuo A."/>
            <person name="Labutti K."/>
            <person name="Pangilinan J."/>
            <person name="Lipzen A."/>
            <person name="Riley R."/>
            <person name="Andreopoulos W."/>
            <person name="He G."/>
            <person name="Johnson J."/>
            <person name="Barry K.W."/>
            <person name="Grigoriev I.V."/>
            <person name="Nagy L."/>
            <person name="Hibbett D."/>
            <person name="Henrissat B."/>
            <person name="Matheny P.B."/>
            <person name="Labbe J."/>
            <person name="Martin F."/>
        </authorList>
    </citation>
    <scope>NUCLEOTIDE SEQUENCE</scope>
    <source>
        <strain evidence="1">EC-137</strain>
    </source>
</reference>
<gene>
    <name evidence="1" type="ORF">K488DRAFT_15864</name>
</gene>
<sequence>ISPAFLAPPRLTTKRNIFMAALTIAVWDILNMSPTMRKLFVKQPRDWPLLKTLVLLLAVGLIVSQIVQGIALFYADLSREKCERFFIFEPVITTILLFTCSLVHVIRIRAIYSNSSRVFRIMVAMLVQQIVITSVCCAFYERIPVLDGQGCIAGPKALWVGVYWISTTLFYLTSMAFALRRSLESRQVVQANFRNIVFRDALLCYVTIPVVHLLTVLLCFLSVPNDAADTVRTTTTTFTLVMTCVLTLRIVFTIRSSLYDGGKF</sequence>